<evidence type="ECO:0000313" key="2">
    <source>
        <dbReference type="EMBL" id="SUM45440.1"/>
    </source>
</evidence>
<name>A0A380G514_STAIN</name>
<evidence type="ECO:0000256" key="1">
    <source>
        <dbReference type="SAM" id="Phobius"/>
    </source>
</evidence>
<sequence length="264" mass="30734">MKKFIYIIILFLILLMIFMLINPETAKYISGFSLVISILTFLTNMYYNGKAEEHKRISNTPLFLFDSTKYSFELSEDFVKNSIQIDIFNFSNESSVVTNNNAKAHFIGKNKNFIYLKNVGGVAKNVIVESEVIWDKDEFKTHKQRFIFEDYKRELSCNDNICHLYSEHDKWGFSNKEIIYNTHTKQMKIKGVSKDNDLLVGVPTEFSYAINFYLFGYIVTPPKLLVKIKGESLLGDKFTDEIEIRIQMSKFSYPFIKAEITLSA</sequence>
<dbReference type="EMBL" id="UHDP01000003">
    <property type="protein sequence ID" value="SUM45440.1"/>
    <property type="molecule type" value="Genomic_DNA"/>
</dbReference>
<dbReference type="Proteomes" id="UP000255549">
    <property type="component" value="Unassembled WGS sequence"/>
</dbReference>
<protein>
    <submittedName>
        <fullName evidence="2">Uncharacterized protein</fullName>
    </submittedName>
</protein>
<keyword evidence="1" id="KW-0472">Membrane</keyword>
<accession>A0A380G514</accession>
<feature type="transmembrane region" description="Helical" evidence="1">
    <location>
        <begin position="5"/>
        <end position="22"/>
    </location>
</feature>
<feature type="transmembrane region" description="Helical" evidence="1">
    <location>
        <begin position="28"/>
        <end position="47"/>
    </location>
</feature>
<dbReference type="STRING" id="1141106.GCA_000308095_02386"/>
<organism evidence="2 3">
    <name type="scientific">Staphylococcus intermedius NCTC 11048</name>
    <dbReference type="NCBI Taxonomy" id="1141106"/>
    <lineage>
        <taxon>Bacteria</taxon>
        <taxon>Bacillati</taxon>
        <taxon>Bacillota</taxon>
        <taxon>Bacilli</taxon>
        <taxon>Bacillales</taxon>
        <taxon>Staphylococcaceae</taxon>
        <taxon>Staphylococcus</taxon>
        <taxon>Staphylococcus intermedius group</taxon>
    </lineage>
</organism>
<gene>
    <name evidence="2" type="ORF">NCTC11048_00424</name>
</gene>
<dbReference type="AlphaFoldDB" id="A0A380G514"/>
<reference evidence="2 3" key="1">
    <citation type="submission" date="2018-06" db="EMBL/GenBank/DDBJ databases">
        <authorList>
            <consortium name="Pathogen Informatics"/>
            <person name="Doyle S."/>
        </authorList>
    </citation>
    <scope>NUCLEOTIDE SEQUENCE [LARGE SCALE GENOMIC DNA]</scope>
    <source>
        <strain evidence="3">NCTC 11048</strain>
    </source>
</reference>
<dbReference type="RefSeq" id="WP_019167444.1">
    <property type="nucleotide sequence ID" value="NZ_CAIB01000037.1"/>
</dbReference>
<evidence type="ECO:0000313" key="3">
    <source>
        <dbReference type="Proteomes" id="UP000255549"/>
    </source>
</evidence>
<keyword evidence="1" id="KW-1133">Transmembrane helix</keyword>
<proteinExistence type="predicted"/>
<keyword evidence="3" id="KW-1185">Reference proteome</keyword>
<dbReference type="OrthoDB" id="2409360at2"/>
<keyword evidence="1" id="KW-0812">Transmembrane</keyword>